<gene>
    <name evidence="1" type="ORF">AWN90_37010</name>
</gene>
<dbReference type="AlphaFoldDB" id="A0A164LD75"/>
<sequence length="69" mass="7642">MALTSTPRAQFDVTGNEHALIISEQHATHVFNVSNVEIRTISEFSDQPTSVEVVFRASRFDTHSRGVVA</sequence>
<comment type="caution">
    <text evidence="1">The sequence shown here is derived from an EMBL/GenBank/DDBJ whole genome shotgun (WGS) entry which is preliminary data.</text>
</comment>
<proteinExistence type="predicted"/>
<dbReference type="RefSeq" id="WP_156674655.1">
    <property type="nucleotide sequence ID" value="NZ_JABMCZ010000001.1"/>
</dbReference>
<dbReference type="Proteomes" id="UP000076512">
    <property type="component" value="Unassembled WGS sequence"/>
</dbReference>
<name>A0A164LD75_9NOCA</name>
<organism evidence="1 2">
    <name type="scientific">Nocardia terpenica</name>
    <dbReference type="NCBI Taxonomy" id="455432"/>
    <lineage>
        <taxon>Bacteria</taxon>
        <taxon>Bacillati</taxon>
        <taxon>Actinomycetota</taxon>
        <taxon>Actinomycetes</taxon>
        <taxon>Mycobacteriales</taxon>
        <taxon>Nocardiaceae</taxon>
        <taxon>Nocardia</taxon>
    </lineage>
</organism>
<accession>A0A164LD75</accession>
<dbReference type="EMBL" id="LWGR01000009">
    <property type="protein sequence ID" value="KZM72279.1"/>
    <property type="molecule type" value="Genomic_DNA"/>
</dbReference>
<evidence type="ECO:0000313" key="2">
    <source>
        <dbReference type="Proteomes" id="UP000076512"/>
    </source>
</evidence>
<dbReference type="STRING" id="455432.AWN90_37010"/>
<reference evidence="1 2" key="1">
    <citation type="submission" date="2016-04" db="EMBL/GenBank/DDBJ databases">
        <authorList>
            <person name="Evans L.H."/>
            <person name="Alamgir A."/>
            <person name="Owens N."/>
            <person name="Weber N.D."/>
            <person name="Virtaneva K."/>
            <person name="Barbian K."/>
            <person name="Babar A."/>
            <person name="Rosenke K."/>
        </authorList>
    </citation>
    <scope>NUCLEOTIDE SEQUENCE [LARGE SCALE GENOMIC DNA]</scope>
    <source>
        <strain evidence="1 2">IFM 0406</strain>
    </source>
</reference>
<protein>
    <submittedName>
        <fullName evidence="1">Uncharacterized protein</fullName>
    </submittedName>
</protein>
<keyword evidence="2" id="KW-1185">Reference proteome</keyword>
<evidence type="ECO:0000313" key="1">
    <source>
        <dbReference type="EMBL" id="KZM72279.1"/>
    </source>
</evidence>